<dbReference type="STRING" id="671072.PL921480111"/>
<evidence type="ECO:0000313" key="4">
    <source>
        <dbReference type="Proteomes" id="UP000184315"/>
    </source>
</evidence>
<keyword evidence="4" id="KW-1185">Reference proteome</keyword>
<organism evidence="3 4">
    <name type="scientific">Planktothrix tepida PCC 9214</name>
    <dbReference type="NCBI Taxonomy" id="671072"/>
    <lineage>
        <taxon>Bacteria</taxon>
        <taxon>Bacillati</taxon>
        <taxon>Cyanobacteriota</taxon>
        <taxon>Cyanophyceae</taxon>
        <taxon>Oscillatoriophycideae</taxon>
        <taxon>Oscillatoriales</taxon>
        <taxon>Microcoleaceae</taxon>
        <taxon>Planktothrix</taxon>
    </lineage>
</organism>
<gene>
    <name evidence="3" type="ORF">PL921480111</name>
</gene>
<keyword evidence="2" id="KW-1133">Transmembrane helix</keyword>
<evidence type="ECO:0000256" key="1">
    <source>
        <dbReference type="SAM" id="MobiDB-lite"/>
    </source>
</evidence>
<dbReference type="EMBL" id="CZDF01000188">
    <property type="protein sequence ID" value="CUR36001.1"/>
    <property type="molecule type" value="Genomic_DNA"/>
</dbReference>
<reference evidence="4" key="1">
    <citation type="submission" date="2015-10" db="EMBL/GenBank/DDBJ databases">
        <authorList>
            <person name="Regsiter A."/>
            <person name="william w."/>
        </authorList>
    </citation>
    <scope>NUCLEOTIDE SEQUENCE [LARGE SCALE GENOMIC DNA]</scope>
</reference>
<keyword evidence="2" id="KW-0812">Transmembrane</keyword>
<name>A0A1J1LW85_9CYAN</name>
<feature type="region of interest" description="Disordered" evidence="1">
    <location>
        <begin position="211"/>
        <end position="248"/>
    </location>
</feature>
<dbReference type="AlphaFoldDB" id="A0A1J1LW85"/>
<dbReference type="Proteomes" id="UP000184315">
    <property type="component" value="Unassembled WGS sequence"/>
</dbReference>
<accession>A0A1J1LW85</accession>
<evidence type="ECO:0008006" key="5">
    <source>
        <dbReference type="Google" id="ProtNLM"/>
    </source>
</evidence>
<feature type="transmembrane region" description="Helical" evidence="2">
    <location>
        <begin position="33"/>
        <end position="50"/>
    </location>
</feature>
<protein>
    <recommendedName>
        <fullName evidence="5">Phosphate ABC transporter permease</fullName>
    </recommendedName>
</protein>
<feature type="transmembrane region" description="Helical" evidence="2">
    <location>
        <begin position="62"/>
        <end position="80"/>
    </location>
</feature>
<dbReference type="RefSeq" id="WP_072717127.1">
    <property type="nucleotide sequence ID" value="NZ_LN889764.1"/>
</dbReference>
<feature type="compositionally biased region" description="Basic and acidic residues" evidence="1">
    <location>
        <begin position="229"/>
        <end position="248"/>
    </location>
</feature>
<evidence type="ECO:0000313" key="3">
    <source>
        <dbReference type="EMBL" id="CUR36001.1"/>
    </source>
</evidence>
<dbReference type="OrthoDB" id="459934at2"/>
<keyword evidence="2" id="KW-0472">Membrane</keyword>
<evidence type="ECO:0000256" key="2">
    <source>
        <dbReference type="SAM" id="Phobius"/>
    </source>
</evidence>
<sequence length="248" mass="29122">MLVPITRQTFEDLIPAAATGEQYKYCWGKPRDFLKRLLVSAVCLAVWIFLEYTVEGDALKILVFIAGIISCLFWLWMPVWEASWRNAKYRKYPYAGFLQGEILDFYISEAVTEQQESVNKRGELIIIENLERRINVEVGDESGFTTLIQAPLNRNHKRLRRGQVAQMVVMSYLDDLSEINEVSDIYIPSQNLWVSDYPYVRRDIFQEISRRFQSRRSPKKAPPSSKTSAIERYDPMNRYQQRYDDPEP</sequence>
<proteinExistence type="predicted"/>